<dbReference type="RefSeq" id="WP_344962817.1">
    <property type="nucleotide sequence ID" value="NZ_BAABDS010000010.1"/>
</dbReference>
<dbReference type="Proteomes" id="UP001501479">
    <property type="component" value="Unassembled WGS sequence"/>
</dbReference>
<dbReference type="InterPro" id="IPR010633">
    <property type="entry name" value="Phage_lambda_GpZ"/>
</dbReference>
<gene>
    <name evidence="1" type="ORF">GCM10022421_08930</name>
</gene>
<protein>
    <recommendedName>
        <fullName evidence="3">Phage tail protein</fullName>
    </recommendedName>
</protein>
<evidence type="ECO:0000313" key="1">
    <source>
        <dbReference type="EMBL" id="GAA3704324.1"/>
    </source>
</evidence>
<proteinExistence type="predicted"/>
<dbReference type="EMBL" id="BAABDS010000010">
    <property type="protein sequence ID" value="GAA3704324.1"/>
    <property type="molecule type" value="Genomic_DNA"/>
</dbReference>
<sequence length="192" mass="21777">MIGVKYDIRMLQKLRQQFDQKDVNKALIWALDATTRKAATFISRDLRGTYAVSANQVKQHLKIKRVERDASRALLYTGKKLPLAQFAPRPKVVRVLATSSRGKPFKTKRKGVTLRVRKDAGRKLVKGGWHAKGHILRRADAADNRSDPRIQYGPSIPGMVAHPATIDQAQELVRRELPKEFSGRLEYILGKK</sequence>
<name>A0ABP7DH99_9GAMM</name>
<accession>A0ABP7DH99</accession>
<evidence type="ECO:0008006" key="3">
    <source>
        <dbReference type="Google" id="ProtNLM"/>
    </source>
</evidence>
<reference evidence="2" key="1">
    <citation type="journal article" date="2019" name="Int. J. Syst. Evol. Microbiol.">
        <title>The Global Catalogue of Microorganisms (GCM) 10K type strain sequencing project: providing services to taxonomists for standard genome sequencing and annotation.</title>
        <authorList>
            <consortium name="The Broad Institute Genomics Platform"/>
            <consortium name="The Broad Institute Genome Sequencing Center for Infectious Disease"/>
            <person name="Wu L."/>
            <person name="Ma J."/>
        </authorList>
    </citation>
    <scope>NUCLEOTIDE SEQUENCE [LARGE SCALE GENOMIC DNA]</scope>
    <source>
        <strain evidence="2">JCM 17329</strain>
    </source>
</reference>
<organism evidence="1 2">
    <name type="scientific">Oceanisphaera sediminis</name>
    <dbReference type="NCBI Taxonomy" id="981381"/>
    <lineage>
        <taxon>Bacteria</taxon>
        <taxon>Pseudomonadati</taxon>
        <taxon>Pseudomonadota</taxon>
        <taxon>Gammaproteobacteria</taxon>
        <taxon>Aeromonadales</taxon>
        <taxon>Aeromonadaceae</taxon>
        <taxon>Oceanisphaera</taxon>
    </lineage>
</organism>
<comment type="caution">
    <text evidence="1">The sequence shown here is derived from an EMBL/GenBank/DDBJ whole genome shotgun (WGS) entry which is preliminary data.</text>
</comment>
<evidence type="ECO:0000313" key="2">
    <source>
        <dbReference type="Proteomes" id="UP001501479"/>
    </source>
</evidence>
<dbReference type="Pfam" id="PF06763">
    <property type="entry name" value="Minor_tail_Z"/>
    <property type="match status" value="1"/>
</dbReference>
<keyword evidence="2" id="KW-1185">Reference proteome</keyword>